<dbReference type="PANTHER" id="PTHR23057">
    <property type="entry name" value="JUXTAPOSED WITH ANOTHER ZINC FINGER PROTEIN 1"/>
    <property type="match status" value="1"/>
</dbReference>
<dbReference type="PANTHER" id="PTHR23057:SF0">
    <property type="entry name" value="JUXTAPOSED WITH ANOTHER ZINC FINGER PROTEIN 1"/>
    <property type="match status" value="1"/>
</dbReference>
<accession>A0A2G8RZ91</accession>
<feature type="compositionally biased region" description="Low complexity" evidence="5">
    <location>
        <begin position="263"/>
        <end position="278"/>
    </location>
</feature>
<feature type="compositionally biased region" description="Polar residues" evidence="5">
    <location>
        <begin position="179"/>
        <end position="188"/>
    </location>
</feature>
<evidence type="ECO:0000313" key="6">
    <source>
        <dbReference type="EMBL" id="PIL26807.1"/>
    </source>
</evidence>
<keyword evidence="2" id="KW-0677">Repeat</keyword>
<evidence type="ECO:0008006" key="8">
    <source>
        <dbReference type="Google" id="ProtNLM"/>
    </source>
</evidence>
<feature type="compositionally biased region" description="Basic and acidic residues" evidence="5">
    <location>
        <begin position="190"/>
        <end position="201"/>
    </location>
</feature>
<evidence type="ECO:0000256" key="5">
    <source>
        <dbReference type="SAM" id="MobiDB-lite"/>
    </source>
</evidence>
<gene>
    <name evidence="6" type="ORF">GSI_11143</name>
</gene>
<dbReference type="STRING" id="1077348.A0A2G8RZ91"/>
<dbReference type="Proteomes" id="UP000230002">
    <property type="component" value="Unassembled WGS sequence"/>
</dbReference>
<organism evidence="6 7">
    <name type="scientific">Ganoderma sinense ZZ0214-1</name>
    <dbReference type="NCBI Taxonomy" id="1077348"/>
    <lineage>
        <taxon>Eukaryota</taxon>
        <taxon>Fungi</taxon>
        <taxon>Dikarya</taxon>
        <taxon>Basidiomycota</taxon>
        <taxon>Agaricomycotina</taxon>
        <taxon>Agaricomycetes</taxon>
        <taxon>Polyporales</taxon>
        <taxon>Polyporaceae</taxon>
        <taxon>Ganoderma</taxon>
    </lineage>
</organism>
<reference evidence="6 7" key="1">
    <citation type="journal article" date="2015" name="Sci. Rep.">
        <title>Chromosome-level genome map provides insights into diverse defense mechanisms in the medicinal fungus Ganoderma sinense.</title>
        <authorList>
            <person name="Zhu Y."/>
            <person name="Xu J."/>
            <person name="Sun C."/>
            <person name="Zhou S."/>
            <person name="Xu H."/>
            <person name="Nelson D.R."/>
            <person name="Qian J."/>
            <person name="Song J."/>
            <person name="Luo H."/>
            <person name="Xiang L."/>
            <person name="Li Y."/>
            <person name="Xu Z."/>
            <person name="Ji A."/>
            <person name="Wang L."/>
            <person name="Lu S."/>
            <person name="Hayward A."/>
            <person name="Sun W."/>
            <person name="Li X."/>
            <person name="Schwartz D.C."/>
            <person name="Wang Y."/>
            <person name="Chen S."/>
        </authorList>
    </citation>
    <scope>NUCLEOTIDE SEQUENCE [LARGE SCALE GENOMIC DNA]</scope>
    <source>
        <strain evidence="6 7">ZZ0214-1</strain>
    </source>
</reference>
<keyword evidence="1" id="KW-0479">Metal-binding</keyword>
<evidence type="ECO:0000256" key="1">
    <source>
        <dbReference type="ARBA" id="ARBA00022723"/>
    </source>
</evidence>
<dbReference type="OrthoDB" id="3269380at2759"/>
<keyword evidence="4" id="KW-0862">Zinc</keyword>
<dbReference type="AlphaFoldDB" id="A0A2G8RZ91"/>
<feature type="compositionally biased region" description="Low complexity" evidence="5">
    <location>
        <begin position="230"/>
        <end position="242"/>
    </location>
</feature>
<keyword evidence="7" id="KW-1185">Reference proteome</keyword>
<dbReference type="EMBL" id="AYKW01000037">
    <property type="protein sequence ID" value="PIL26807.1"/>
    <property type="molecule type" value="Genomic_DNA"/>
</dbReference>
<dbReference type="GO" id="GO:0005634">
    <property type="term" value="C:nucleus"/>
    <property type="evidence" value="ECO:0007669"/>
    <property type="project" value="TreeGrafter"/>
</dbReference>
<feature type="region of interest" description="Disordered" evidence="5">
    <location>
        <begin position="335"/>
        <end position="398"/>
    </location>
</feature>
<feature type="compositionally biased region" description="Low complexity" evidence="5">
    <location>
        <begin position="346"/>
        <end position="362"/>
    </location>
</feature>
<feature type="region of interest" description="Disordered" evidence="5">
    <location>
        <begin position="105"/>
        <end position="287"/>
    </location>
</feature>
<evidence type="ECO:0000256" key="4">
    <source>
        <dbReference type="ARBA" id="ARBA00022833"/>
    </source>
</evidence>
<protein>
    <recommendedName>
        <fullName evidence="8">Transcription factor</fullName>
    </recommendedName>
</protein>
<feature type="compositionally biased region" description="Acidic residues" evidence="5">
    <location>
        <begin position="202"/>
        <end position="216"/>
    </location>
</feature>
<sequence length="398" mass="41913">MFSHELFDFASTGHLSDAHIDAPDPYHDALFDSYIDSSCVDQSFCSDFACCGQALPDLHRLLEHFEEDHVLPLPSDARPLFSSPVYAQPRSGSCTSYILSYPQPDPPLHTPAAPHSIPASPTPRGVLPSLQFSEIPPVAIPDLTHTPLSPSPTTSSATSAHSSPEPGEPLCLPPALFSFQPNATSSRSRGLRDRPRGHATSDTDEDVDMYDSDEEGSTGADGGFEDTPPRTRSAPTPTSSVSGNTAGPHRRVKNKTSAARMEPFAAARRSPSERAPSSPKRRDGREKAFKCPCFPASDAAADADDTVCVPARQSYLNPNGLKYHLEKGTCTNADARARDPLPPSSPSSVVASRSASVVPAAATMATTLETGPDSMPPSGGVADADDAASSAGPAEVRA</sequence>
<feature type="compositionally biased region" description="Low complexity" evidence="5">
    <location>
        <begin position="376"/>
        <end position="398"/>
    </location>
</feature>
<comment type="caution">
    <text evidence="6">The sequence shown here is derived from an EMBL/GenBank/DDBJ whole genome shotgun (WGS) entry which is preliminary data.</text>
</comment>
<dbReference type="GO" id="GO:0008270">
    <property type="term" value="F:zinc ion binding"/>
    <property type="evidence" value="ECO:0007669"/>
    <property type="project" value="UniProtKB-KW"/>
</dbReference>
<name>A0A2G8RZ91_9APHY</name>
<evidence type="ECO:0000256" key="3">
    <source>
        <dbReference type="ARBA" id="ARBA00022771"/>
    </source>
</evidence>
<dbReference type="InterPro" id="IPR051580">
    <property type="entry name" value="ZnF-Chromatin_assoc"/>
</dbReference>
<proteinExistence type="predicted"/>
<keyword evidence="3" id="KW-0863">Zinc-finger</keyword>
<evidence type="ECO:0000256" key="2">
    <source>
        <dbReference type="ARBA" id="ARBA00022737"/>
    </source>
</evidence>
<evidence type="ECO:0000313" key="7">
    <source>
        <dbReference type="Proteomes" id="UP000230002"/>
    </source>
</evidence>
<feature type="compositionally biased region" description="Low complexity" evidence="5">
    <location>
        <begin position="143"/>
        <end position="164"/>
    </location>
</feature>